<evidence type="ECO:0000256" key="1">
    <source>
        <dbReference type="ARBA" id="ARBA00001966"/>
    </source>
</evidence>
<keyword evidence="3" id="KW-0004">4Fe-4S</keyword>
<dbReference type="Pfam" id="PF01077">
    <property type="entry name" value="NIR_SIR"/>
    <property type="match status" value="1"/>
</dbReference>
<sequence length="63" mass="7394">MAQRVGVWVPLDEVPDVWEAVTQVFRDYGYRRLRAKARIKFLVKDWGVENSVRSWKPSTSSAR</sequence>
<protein>
    <submittedName>
        <fullName evidence="10">Nitrite and sulphite reductase 4Fe-4S domain protein</fullName>
    </submittedName>
</protein>
<accession>A0ABN0QX31</accession>
<dbReference type="InterPro" id="IPR045854">
    <property type="entry name" value="NO2/SO3_Rdtase_4Fe4S_sf"/>
</dbReference>
<keyword evidence="11" id="KW-1185">Reference proteome</keyword>
<comment type="similarity">
    <text evidence="2">Belongs to the nitrite and sulfite reductase 4Fe-4S domain family.</text>
</comment>
<evidence type="ECO:0000256" key="4">
    <source>
        <dbReference type="ARBA" id="ARBA00022617"/>
    </source>
</evidence>
<evidence type="ECO:0000256" key="7">
    <source>
        <dbReference type="ARBA" id="ARBA00023004"/>
    </source>
</evidence>
<gene>
    <name evidence="10" type="ORF">I551_4236</name>
</gene>
<evidence type="ECO:0000256" key="2">
    <source>
        <dbReference type="ARBA" id="ARBA00010429"/>
    </source>
</evidence>
<evidence type="ECO:0000256" key="6">
    <source>
        <dbReference type="ARBA" id="ARBA00023002"/>
    </source>
</evidence>
<reference evidence="10 11" key="1">
    <citation type="submission" date="2014-01" db="EMBL/GenBank/DDBJ databases">
        <authorList>
            <person name="Dobos K."/>
            <person name="Lenaerts A."/>
            <person name="Ordway D."/>
            <person name="DeGroote M.A."/>
            <person name="Parker T."/>
            <person name="Sizemore C."/>
            <person name="Tallon L.J."/>
            <person name="Sadzewicz L.K."/>
            <person name="Sengamalay N."/>
            <person name="Fraser C.M."/>
            <person name="Hine E."/>
            <person name="Shefchek K.A."/>
            <person name="Das S.P."/>
            <person name="Tettelin H."/>
        </authorList>
    </citation>
    <scope>NUCLEOTIDE SEQUENCE [LARGE SCALE GENOMIC DNA]</scope>
    <source>
        <strain evidence="10 11">Harvey</strain>
    </source>
</reference>
<evidence type="ECO:0000256" key="3">
    <source>
        <dbReference type="ARBA" id="ARBA00022485"/>
    </source>
</evidence>
<comment type="caution">
    <text evidence="10">The sequence shown here is derived from an EMBL/GenBank/DDBJ whole genome shotgun (WGS) entry which is preliminary data.</text>
</comment>
<keyword evidence="8" id="KW-0411">Iron-sulfur</keyword>
<dbReference type="PANTHER" id="PTHR32439:SF0">
    <property type="entry name" value="FERREDOXIN--NITRITE REDUCTASE, CHLOROPLASTIC"/>
    <property type="match status" value="1"/>
</dbReference>
<evidence type="ECO:0000256" key="8">
    <source>
        <dbReference type="ARBA" id="ARBA00023014"/>
    </source>
</evidence>
<keyword evidence="4" id="KW-0349">Heme</keyword>
<comment type="cofactor">
    <cofactor evidence="1">
        <name>[4Fe-4S] cluster</name>
        <dbReference type="ChEBI" id="CHEBI:49883"/>
    </cofactor>
</comment>
<proteinExistence type="inferred from homology"/>
<organism evidence="10 11">
    <name type="scientific">Mycobacterium ulcerans str. Harvey</name>
    <dbReference type="NCBI Taxonomy" id="1299332"/>
    <lineage>
        <taxon>Bacteria</taxon>
        <taxon>Bacillati</taxon>
        <taxon>Actinomycetota</taxon>
        <taxon>Actinomycetes</taxon>
        <taxon>Mycobacteriales</taxon>
        <taxon>Mycobacteriaceae</taxon>
        <taxon>Mycobacterium</taxon>
        <taxon>Mycobacterium ulcerans group</taxon>
    </lineage>
</organism>
<feature type="domain" description="Nitrite/sulphite reductase 4Fe-4S" evidence="9">
    <location>
        <begin position="7"/>
        <end position="50"/>
    </location>
</feature>
<dbReference type="Gene3D" id="3.30.413.10">
    <property type="entry name" value="Sulfite Reductase Hemoprotein, domain 1"/>
    <property type="match status" value="1"/>
</dbReference>
<name>A0ABN0QX31_MYCUL</name>
<evidence type="ECO:0000313" key="10">
    <source>
        <dbReference type="EMBL" id="EUA89286.1"/>
    </source>
</evidence>
<dbReference type="Proteomes" id="UP000020681">
    <property type="component" value="Unassembled WGS sequence"/>
</dbReference>
<dbReference type="SUPFAM" id="SSF56014">
    <property type="entry name" value="Nitrite and sulphite reductase 4Fe-4S domain-like"/>
    <property type="match status" value="1"/>
</dbReference>
<dbReference type="EMBL" id="JAOL01000124">
    <property type="protein sequence ID" value="EUA89286.1"/>
    <property type="molecule type" value="Genomic_DNA"/>
</dbReference>
<dbReference type="PANTHER" id="PTHR32439">
    <property type="entry name" value="FERREDOXIN--NITRITE REDUCTASE, CHLOROPLASTIC"/>
    <property type="match status" value="1"/>
</dbReference>
<evidence type="ECO:0000259" key="9">
    <source>
        <dbReference type="Pfam" id="PF01077"/>
    </source>
</evidence>
<evidence type="ECO:0000313" key="11">
    <source>
        <dbReference type="Proteomes" id="UP000020681"/>
    </source>
</evidence>
<dbReference type="InterPro" id="IPR051329">
    <property type="entry name" value="NIR_SIR_4Fe-4S"/>
</dbReference>
<keyword evidence="5" id="KW-0479">Metal-binding</keyword>
<dbReference type="InterPro" id="IPR006067">
    <property type="entry name" value="NO2/SO3_Rdtase_4Fe4S_dom"/>
</dbReference>
<keyword evidence="7" id="KW-0408">Iron</keyword>
<evidence type="ECO:0000256" key="5">
    <source>
        <dbReference type="ARBA" id="ARBA00022723"/>
    </source>
</evidence>
<keyword evidence="6" id="KW-0560">Oxidoreductase</keyword>